<comment type="caution">
    <text evidence="3">The sequence shown here is derived from an EMBL/GenBank/DDBJ whole genome shotgun (WGS) entry which is preliminary data.</text>
</comment>
<feature type="domain" description="Wadjet protein JetD C-terminal" evidence="1">
    <location>
        <begin position="253"/>
        <end position="392"/>
    </location>
</feature>
<proteinExistence type="predicted"/>
<reference evidence="3 4" key="1">
    <citation type="journal article" date="2016" name="Front. Microbiol.">
        <title>Single-Cell (Meta-)Genomics of a Dimorphic Candidatus Thiomargarita nelsonii Reveals Genomic Plasticity.</title>
        <authorList>
            <person name="Flood B.E."/>
            <person name="Fliss P."/>
            <person name="Jones D.S."/>
            <person name="Dick G.J."/>
            <person name="Jain S."/>
            <person name="Kaster A.K."/>
            <person name="Winkel M."/>
            <person name="Mussmann M."/>
            <person name="Bailey J."/>
        </authorList>
    </citation>
    <scope>NUCLEOTIDE SEQUENCE [LARGE SCALE GENOMIC DNA]</scope>
    <source>
        <strain evidence="3">Hydrate Ridge</strain>
    </source>
</reference>
<dbReference type="Pfam" id="PF11795">
    <property type="entry name" value="DUF3322"/>
    <property type="match status" value="1"/>
</dbReference>
<dbReference type="EMBL" id="JSZA02000079">
    <property type="protein sequence ID" value="KHD10289.1"/>
    <property type="molecule type" value="Genomic_DNA"/>
</dbReference>
<evidence type="ECO:0008006" key="5">
    <source>
        <dbReference type="Google" id="ProtNLM"/>
    </source>
</evidence>
<sequence>MNPYSRILLKKLFDKAKQNSQRTISLPITKQRAPLYFEISDVDEQESLHEALRDAEREGCISLKWGKYAESHLLKSIILKDPTQLGNYLGEIPATEKAALLESSLKSVISGKHIWISALIEKSMEKWSRGKKAHGLSVEQIEEIKLLFIALEAVADQKHKDMDLRTFSAKVLRDSKAMERMQGRFAAIWRKQFGLDNLETKELFETIGLSKFPWPIFLKGAIKIISPKTTIDCSNLFPYIGLPPDAILNLKIERQPDYVLTIENLASFNRYVHEIRDNSLVIYTHGFPTPSLKEFLAQIDKKVSKTIHFYHWGDIDVGGLKIFVYIEQILNRHQLKPHLMNSVYLKKRGEEVNSVDRKTLKRLAHSQSQISELAKTLLSLEKPLRLEQENVDPEVPKRF</sequence>
<evidence type="ECO:0000313" key="4">
    <source>
        <dbReference type="Proteomes" id="UP000030428"/>
    </source>
</evidence>
<protein>
    <recommendedName>
        <fullName evidence="5">Wadjet protein JetD C-terminal domain-containing protein</fullName>
    </recommendedName>
</protein>
<dbReference type="AlphaFoldDB" id="A0A0A6PCQ0"/>
<keyword evidence="4" id="KW-1185">Reference proteome</keyword>
<gene>
    <name evidence="3" type="ORF">PN36_19330</name>
</gene>
<dbReference type="Proteomes" id="UP000030428">
    <property type="component" value="Unassembled WGS sequence"/>
</dbReference>
<dbReference type="InterPro" id="IPR036078">
    <property type="entry name" value="Spo11/TopoVI_A_sf"/>
</dbReference>
<dbReference type="Pfam" id="PF09983">
    <property type="entry name" value="JetD_C"/>
    <property type="match status" value="1"/>
</dbReference>
<evidence type="ECO:0000259" key="2">
    <source>
        <dbReference type="Pfam" id="PF11795"/>
    </source>
</evidence>
<evidence type="ECO:0000259" key="1">
    <source>
        <dbReference type="Pfam" id="PF09983"/>
    </source>
</evidence>
<accession>A0A0A6PCQ0</accession>
<dbReference type="SUPFAM" id="SSF56726">
    <property type="entry name" value="DNA topoisomerase IV, alpha subunit"/>
    <property type="match status" value="1"/>
</dbReference>
<dbReference type="InterPro" id="IPR024537">
    <property type="entry name" value="DUF3322"/>
</dbReference>
<organism evidence="3 4">
    <name type="scientific">Candidatus Thiomargarita nelsonii</name>
    <dbReference type="NCBI Taxonomy" id="1003181"/>
    <lineage>
        <taxon>Bacteria</taxon>
        <taxon>Pseudomonadati</taxon>
        <taxon>Pseudomonadota</taxon>
        <taxon>Gammaproteobacteria</taxon>
        <taxon>Thiotrichales</taxon>
        <taxon>Thiotrichaceae</taxon>
        <taxon>Thiomargarita</taxon>
    </lineage>
</organism>
<dbReference type="InterPro" id="IPR024534">
    <property type="entry name" value="JetD_C"/>
</dbReference>
<name>A0A0A6PCQ0_9GAMM</name>
<dbReference type="GO" id="GO:0005694">
    <property type="term" value="C:chromosome"/>
    <property type="evidence" value="ECO:0007669"/>
    <property type="project" value="InterPro"/>
</dbReference>
<evidence type="ECO:0000313" key="3">
    <source>
        <dbReference type="EMBL" id="KHD10289.1"/>
    </source>
</evidence>
<dbReference type="GO" id="GO:0003677">
    <property type="term" value="F:DNA binding"/>
    <property type="evidence" value="ECO:0007669"/>
    <property type="project" value="InterPro"/>
</dbReference>
<feature type="domain" description="DUF3322" evidence="2">
    <location>
        <begin position="62"/>
        <end position="187"/>
    </location>
</feature>
<dbReference type="Gene3D" id="3.40.1360.10">
    <property type="match status" value="1"/>
</dbReference>